<accession>A0A6J4PN74</accession>
<dbReference type="Gene3D" id="3.90.1150.10">
    <property type="entry name" value="Aspartate Aminotransferase, domain 1"/>
    <property type="match status" value="1"/>
</dbReference>
<proteinExistence type="predicted"/>
<sequence length="379" mass="42087">MKLESQRNLFEIPEDIVYLNCAYMAPQLRPAREAGETAVSRKSRPWEITPDMFFEDVEEIRALFARLVGGDADGVAIVPSVSYGISVAAANVPVEAGEKIVILEDQFPSNVYAWGELAERSRARLVTIPRPEDLDWTRALLEEIDTGTAVVAIPNCHWTDGSLVDLASVGERVREAGAALVVDAIQSLGAHPFDVSEVRPDFLVASSYKWLLGPYGVGFMHVGEEFREGKPIEHNWINRRGSQDFSRLVAYQDAFQPGARRYDVGERSNFALLPMAAAALRQLIDWEVENVSESIGTLTDLIEEKAGELGIVTTPKERRARHMIGLMLGPDAPEDLATRLTAHNVFVSVRGESVRVSPHLYNTEADVDRLFEVLEWVTD</sequence>
<dbReference type="PANTHER" id="PTHR43586">
    <property type="entry name" value="CYSTEINE DESULFURASE"/>
    <property type="match status" value="1"/>
</dbReference>
<dbReference type="InterPro" id="IPR015422">
    <property type="entry name" value="PyrdxlP-dep_Trfase_small"/>
</dbReference>
<dbReference type="PANTHER" id="PTHR43586:SF15">
    <property type="entry name" value="BLR3095 PROTEIN"/>
    <property type="match status" value="1"/>
</dbReference>
<dbReference type="InterPro" id="IPR000192">
    <property type="entry name" value="Aminotrans_V_dom"/>
</dbReference>
<dbReference type="EMBL" id="CADCVA010000164">
    <property type="protein sequence ID" value="CAA9417427.1"/>
    <property type="molecule type" value="Genomic_DNA"/>
</dbReference>
<dbReference type="SUPFAM" id="SSF53383">
    <property type="entry name" value="PLP-dependent transferases"/>
    <property type="match status" value="1"/>
</dbReference>
<dbReference type="Pfam" id="PF00266">
    <property type="entry name" value="Aminotran_5"/>
    <property type="match status" value="1"/>
</dbReference>
<name>A0A6J4PN74_9ACTN</name>
<dbReference type="GO" id="GO:0031071">
    <property type="term" value="F:cysteine desulfurase activity"/>
    <property type="evidence" value="ECO:0007669"/>
    <property type="project" value="UniProtKB-EC"/>
</dbReference>
<dbReference type="InterPro" id="IPR015424">
    <property type="entry name" value="PyrdxlP-dep_Trfase"/>
</dbReference>
<dbReference type="Gene3D" id="3.40.640.10">
    <property type="entry name" value="Type I PLP-dependent aspartate aminotransferase-like (Major domain)"/>
    <property type="match status" value="1"/>
</dbReference>
<keyword evidence="2" id="KW-0808">Transferase</keyword>
<evidence type="ECO:0000313" key="2">
    <source>
        <dbReference type="EMBL" id="CAA9417427.1"/>
    </source>
</evidence>
<gene>
    <name evidence="2" type="ORF">AVDCRST_MAG82-1197</name>
</gene>
<dbReference type="EC" id="2.8.1.7" evidence="2"/>
<organism evidence="2">
    <name type="scientific">uncultured Rubrobacteraceae bacterium</name>
    <dbReference type="NCBI Taxonomy" id="349277"/>
    <lineage>
        <taxon>Bacteria</taxon>
        <taxon>Bacillati</taxon>
        <taxon>Actinomycetota</taxon>
        <taxon>Rubrobacteria</taxon>
        <taxon>Rubrobacterales</taxon>
        <taxon>Rubrobacteraceae</taxon>
        <taxon>environmental samples</taxon>
    </lineage>
</organism>
<evidence type="ECO:0000259" key="1">
    <source>
        <dbReference type="Pfam" id="PF00266"/>
    </source>
</evidence>
<protein>
    <submittedName>
        <fullName evidence="2">Cysteine desulfurase</fullName>
        <ecNumber evidence="2">2.8.1.7</ecNumber>
    </submittedName>
</protein>
<feature type="domain" description="Aminotransferase class V" evidence="1">
    <location>
        <begin position="54"/>
        <end position="370"/>
    </location>
</feature>
<dbReference type="InterPro" id="IPR015421">
    <property type="entry name" value="PyrdxlP-dep_Trfase_major"/>
</dbReference>
<dbReference type="AlphaFoldDB" id="A0A6J4PN74"/>
<reference evidence="2" key="1">
    <citation type="submission" date="2020-02" db="EMBL/GenBank/DDBJ databases">
        <authorList>
            <person name="Meier V. D."/>
        </authorList>
    </citation>
    <scope>NUCLEOTIDE SEQUENCE</scope>
    <source>
        <strain evidence="2">AVDCRST_MAG82</strain>
    </source>
</reference>